<feature type="region of interest" description="Disordered" evidence="1">
    <location>
        <begin position="274"/>
        <end position="305"/>
    </location>
</feature>
<dbReference type="AlphaFoldDB" id="A0AB73F8P8"/>
<feature type="region of interest" description="Disordered" evidence="1">
    <location>
        <begin position="328"/>
        <end position="359"/>
    </location>
</feature>
<dbReference type="Proteomes" id="UP000051322">
    <property type="component" value="Unassembled WGS sequence"/>
</dbReference>
<evidence type="ECO:0000313" key="3">
    <source>
        <dbReference type="EMBL" id="KQD08661.1"/>
    </source>
</evidence>
<feature type="compositionally biased region" description="Polar residues" evidence="1">
    <location>
        <begin position="344"/>
        <end position="357"/>
    </location>
</feature>
<dbReference type="Pfam" id="PF18623">
    <property type="entry name" value="TnsE_C"/>
    <property type="match status" value="1"/>
</dbReference>
<protein>
    <recommendedName>
        <fullName evidence="2">TnsE C-terminal domain-containing protein</fullName>
    </recommendedName>
</protein>
<dbReference type="EMBL" id="LLFE01000216">
    <property type="protein sequence ID" value="KQD08661.1"/>
    <property type="molecule type" value="Genomic_DNA"/>
</dbReference>
<comment type="caution">
    <text evidence="3">The sequence shown here is derived from an EMBL/GenBank/DDBJ whole genome shotgun (WGS) entry which is preliminary data.</text>
</comment>
<dbReference type="InterPro" id="IPR041419">
    <property type="entry name" value="TnsE_C"/>
</dbReference>
<name>A0AB73F8P8_ACIBA</name>
<evidence type="ECO:0000313" key="4">
    <source>
        <dbReference type="Proteomes" id="UP000051322"/>
    </source>
</evidence>
<evidence type="ECO:0000259" key="2">
    <source>
        <dbReference type="Pfam" id="PF18623"/>
    </source>
</evidence>
<accession>A0AB73F8P8</accession>
<reference evidence="3 4" key="1">
    <citation type="submission" date="2015-10" db="EMBL/GenBank/DDBJ databases">
        <title>The utility of whole genome sequencing in characterizing Acinetobacter epidemiology and analyzing hospital outbreaks.</title>
        <authorList>
            <person name="Ozer E.A."/>
            <person name="Fitzpatrick M.A."/>
            <person name="Hauser A.R."/>
        </authorList>
    </citation>
    <scope>NUCLEOTIDE SEQUENCE [LARGE SCALE GENOMIC DNA]</scope>
    <source>
        <strain evidence="3 4">ABBL059</strain>
    </source>
</reference>
<feature type="compositionally biased region" description="Basic residues" evidence="1">
    <location>
        <begin position="328"/>
        <end position="337"/>
    </location>
</feature>
<evidence type="ECO:0000256" key="1">
    <source>
        <dbReference type="SAM" id="MobiDB-lite"/>
    </source>
</evidence>
<dbReference type="RefSeq" id="WP_002122447.1">
    <property type="nucleotide sequence ID" value="NZ_AP024802.1"/>
</dbReference>
<organism evidence="3 4">
    <name type="scientific">Acinetobacter baumannii</name>
    <dbReference type="NCBI Taxonomy" id="470"/>
    <lineage>
        <taxon>Bacteria</taxon>
        <taxon>Pseudomonadati</taxon>
        <taxon>Pseudomonadota</taxon>
        <taxon>Gammaproteobacteria</taxon>
        <taxon>Moraxellales</taxon>
        <taxon>Moraxellaceae</taxon>
        <taxon>Acinetobacter</taxon>
        <taxon>Acinetobacter calcoaceticus/baumannii complex</taxon>
    </lineage>
</organism>
<feature type="domain" description="TnsE C-terminal" evidence="2">
    <location>
        <begin position="385"/>
        <end position="528"/>
    </location>
</feature>
<proteinExistence type="predicted"/>
<gene>
    <name evidence="3" type="ORF">APD06_16290</name>
</gene>
<sequence>MAKISHIAKNMKIKKIGSLFKKHNSGSWAINIALENENKVTETTYTNFSNAKLLRKNSHINPTQEYPKGYNLRFKISSTQDWLSSVYDSNLPKGKFIEHYFLFDAVRVDQFGQPMSETIKVRLPQFELARSLFFYTPYLARSAVLENSLSIDFDIVSNPDHYLINILPACSYPTSHFNDAGIRRILSWILLDSDIRQSFESISQFCTKYGYDVDQYRIWSFCFNPPQLNGVIFNTFGYYKAETSEFFVNEISGFERISSQISKEVEFYSDKFVESKSGGKGENSSGTKNDGKESTIKDDEEGNSDDVQIIDVLPTHFDFLEAIETRKTSKKTRHRNHGIKDQDLPSNNATSEVSTNEPIFEGTVPSAEFNGVEDETEDLHLYLDRFSAFQHMIDLFFKENSVKEFSFQLHKLPNIQGYSKHAKTDGNPRCVAEVSFQLNNQNIVILEVDTSDNKKPLSTRVLSLKDISQWNHTDRAKVLELVVTQCLRWPKGILKNICYKNSTLNHPRCEEKSKSISESEISKWSNRLNLLFDTP</sequence>